<dbReference type="InterPro" id="IPR007621">
    <property type="entry name" value="TPM_dom"/>
</dbReference>
<organism evidence="2 3">
    <name type="scientific">Candidatus Ornithobacterium hominis</name>
    <dbReference type="NCBI Taxonomy" id="2497989"/>
    <lineage>
        <taxon>Bacteria</taxon>
        <taxon>Pseudomonadati</taxon>
        <taxon>Bacteroidota</taxon>
        <taxon>Flavobacteriia</taxon>
        <taxon>Flavobacteriales</taxon>
        <taxon>Weeksellaceae</taxon>
        <taxon>Ornithobacterium</taxon>
    </lineage>
</organism>
<dbReference type="Pfam" id="PF04536">
    <property type="entry name" value="TPM_phosphatase"/>
    <property type="match status" value="1"/>
</dbReference>
<protein>
    <submittedName>
        <fullName evidence="2">Domain of uncharacterized function (DUF477)</fullName>
    </submittedName>
</protein>
<sequence length="152" mass="17500">MPDKNTEKSPELLFSTAEEKEIILAIGEAENLTSGEIRLHISREADKDALEKTKAVFNELRMHQTKERNAVLIHLSLGSRSFAIYGDEGINQKVEENFWEKTKDKMQEFFIKGQMKEGLINGILDVGERLKKHFPYQSDDRNELPDEISYGE</sequence>
<name>A0A383TW33_9FLAO</name>
<proteinExistence type="predicted"/>
<feature type="domain" description="TPM" evidence="1">
    <location>
        <begin position="13"/>
        <end position="127"/>
    </location>
</feature>
<dbReference type="PANTHER" id="PTHR30373:SF8">
    <property type="entry name" value="BLL7265 PROTEIN"/>
    <property type="match status" value="1"/>
</dbReference>
<dbReference type="OrthoDB" id="9786161at2"/>
<dbReference type="AlphaFoldDB" id="A0A383TW33"/>
<evidence type="ECO:0000259" key="1">
    <source>
        <dbReference type="Pfam" id="PF04536"/>
    </source>
</evidence>
<accession>A0A383TW33</accession>
<dbReference type="Gene3D" id="3.10.310.50">
    <property type="match status" value="1"/>
</dbReference>
<dbReference type="Proteomes" id="UP000262142">
    <property type="component" value="Unassembled WGS sequence"/>
</dbReference>
<reference evidence="2 3" key="1">
    <citation type="submission" date="2018-09" db="EMBL/GenBank/DDBJ databases">
        <authorList>
            <consortium name="Pathogen Informatics"/>
        </authorList>
    </citation>
    <scope>NUCLEOTIDE SEQUENCE [LARGE SCALE GENOMIC DNA]</scope>
    <source>
        <strain evidence="2 3">OH-22767</strain>
    </source>
</reference>
<dbReference type="EMBL" id="UNSC01000001">
    <property type="protein sequence ID" value="SZD71206.1"/>
    <property type="molecule type" value="Genomic_DNA"/>
</dbReference>
<gene>
    <name evidence="2" type="ORF">SAMEA104719789_00301</name>
</gene>
<evidence type="ECO:0000313" key="2">
    <source>
        <dbReference type="EMBL" id="SZD71206.1"/>
    </source>
</evidence>
<evidence type="ECO:0000313" key="3">
    <source>
        <dbReference type="Proteomes" id="UP000262142"/>
    </source>
</evidence>
<dbReference type="PANTHER" id="PTHR30373">
    <property type="entry name" value="UPF0603 PROTEIN YGCG"/>
    <property type="match status" value="1"/>
</dbReference>
<keyword evidence="3" id="KW-1185">Reference proteome</keyword>